<comment type="caution">
    <text evidence="3">The sequence shown here is derived from an EMBL/GenBank/DDBJ whole genome shotgun (WGS) entry which is preliminary data.</text>
</comment>
<gene>
    <name evidence="3" type="ORF">GTW23_12010</name>
</gene>
<keyword evidence="4" id="KW-1185">Reference proteome</keyword>
<dbReference type="PANTHER" id="PTHR43574">
    <property type="entry name" value="EPIMERASE-RELATED"/>
    <property type="match status" value="1"/>
</dbReference>
<dbReference type="Pfam" id="PF01370">
    <property type="entry name" value="Epimerase"/>
    <property type="match status" value="1"/>
</dbReference>
<evidence type="ECO:0000259" key="2">
    <source>
        <dbReference type="Pfam" id="PF01370"/>
    </source>
</evidence>
<dbReference type="InterPro" id="IPR001509">
    <property type="entry name" value="Epimerase_deHydtase"/>
</dbReference>
<evidence type="ECO:0000313" key="3">
    <source>
        <dbReference type="EMBL" id="MCO6408903.1"/>
    </source>
</evidence>
<dbReference type="SUPFAM" id="SSF51735">
    <property type="entry name" value="NAD(P)-binding Rossmann-fold domains"/>
    <property type="match status" value="1"/>
</dbReference>
<accession>A0ABT1CRR2</accession>
<organism evidence="3 4">
    <name type="scientific">Hoeflea alexandrii</name>
    <dbReference type="NCBI Taxonomy" id="288436"/>
    <lineage>
        <taxon>Bacteria</taxon>
        <taxon>Pseudomonadati</taxon>
        <taxon>Pseudomonadota</taxon>
        <taxon>Alphaproteobacteria</taxon>
        <taxon>Hyphomicrobiales</taxon>
        <taxon>Rhizobiaceae</taxon>
        <taxon>Hoeflea</taxon>
    </lineage>
</organism>
<protein>
    <submittedName>
        <fullName evidence="3">NAD(P)-dependent oxidoreductase</fullName>
    </submittedName>
</protein>
<reference evidence="3 4" key="1">
    <citation type="submission" date="2020-01" db="EMBL/GenBank/DDBJ databases">
        <title>Genomes of bacteria type strains.</title>
        <authorList>
            <person name="Chen J."/>
            <person name="Zhu S."/>
            <person name="Yang J."/>
        </authorList>
    </citation>
    <scope>NUCLEOTIDE SEQUENCE [LARGE SCALE GENOMIC DNA]</scope>
    <source>
        <strain evidence="3 4">DSM 16655</strain>
    </source>
</reference>
<dbReference type="CDD" id="cd05266">
    <property type="entry name" value="SDR_a4"/>
    <property type="match status" value="1"/>
</dbReference>
<dbReference type="RefSeq" id="WP_252915948.1">
    <property type="nucleotide sequence ID" value="NZ_JAAAML010000002.1"/>
</dbReference>
<sequence>MRMMIFGAGFSGLAIARTLAGECDFAGGTTRSAERFAALQGAGLTPFIYQGGNPGEELSTALSEITHLVMSIAPDTGGDPLLEVFAGGLRPTMPKLEWIGYLSTVGVYGDHGGDWVDEDTACKPVSRRSVARLAAEDGWTRLADEAGVPLAIIRLSGIYGPGRNALKTISEGKARRLIKPGQVFNRIHVADIGGATALLARQRLGGIYNVTDDMPAPPQDVVSEAARIMGVEPPAEMDFETADLSPMARSFYGENKRVANARIKEAGYSFMYPDYVTGLSALCRDESWKG</sequence>
<dbReference type="EMBL" id="JAAAML010000002">
    <property type="protein sequence ID" value="MCO6408903.1"/>
    <property type="molecule type" value="Genomic_DNA"/>
</dbReference>
<keyword evidence="1" id="KW-0520">NAD</keyword>
<evidence type="ECO:0000256" key="1">
    <source>
        <dbReference type="ARBA" id="ARBA00023027"/>
    </source>
</evidence>
<dbReference type="Gene3D" id="3.40.50.720">
    <property type="entry name" value="NAD(P)-binding Rossmann-like Domain"/>
    <property type="match status" value="1"/>
</dbReference>
<feature type="domain" description="NAD-dependent epimerase/dehydratase" evidence="2">
    <location>
        <begin position="101"/>
        <end position="209"/>
    </location>
</feature>
<dbReference type="InterPro" id="IPR036291">
    <property type="entry name" value="NAD(P)-bd_dom_sf"/>
</dbReference>
<name>A0ABT1CRR2_9HYPH</name>
<evidence type="ECO:0000313" key="4">
    <source>
        <dbReference type="Proteomes" id="UP001320715"/>
    </source>
</evidence>
<proteinExistence type="predicted"/>
<dbReference type="Proteomes" id="UP001320715">
    <property type="component" value="Unassembled WGS sequence"/>
</dbReference>